<reference evidence="2" key="1">
    <citation type="journal article" date="2023" name="Genome Biol. Evol.">
        <title>Long-read-based Genome Assembly of Drosophila gunungcola Reveals Fewer Chemosensory Genes in Flower-breeding Species.</title>
        <authorList>
            <person name="Negi A."/>
            <person name="Liao B.Y."/>
            <person name="Yeh S.D."/>
        </authorList>
    </citation>
    <scope>NUCLEOTIDE SEQUENCE</scope>
    <source>
        <strain evidence="2">Sukarami</strain>
    </source>
</reference>
<protein>
    <submittedName>
        <fullName evidence="2">Uncharacterized protein</fullName>
    </submittedName>
</protein>
<feature type="region of interest" description="Disordered" evidence="1">
    <location>
        <begin position="10"/>
        <end position="33"/>
    </location>
</feature>
<dbReference type="AlphaFoldDB" id="A0A9P9YJ38"/>
<name>A0A9P9YJ38_9MUSC</name>
<evidence type="ECO:0000313" key="3">
    <source>
        <dbReference type="Proteomes" id="UP001059596"/>
    </source>
</evidence>
<keyword evidence="3" id="KW-1185">Reference proteome</keyword>
<evidence type="ECO:0000313" key="2">
    <source>
        <dbReference type="EMBL" id="KAI8037914.1"/>
    </source>
</evidence>
<gene>
    <name evidence="2" type="ORF">M5D96_009415</name>
</gene>
<dbReference type="EMBL" id="JAMKOV010000010">
    <property type="protein sequence ID" value="KAI8037914.1"/>
    <property type="molecule type" value="Genomic_DNA"/>
</dbReference>
<comment type="caution">
    <text evidence="2">The sequence shown here is derived from an EMBL/GenBank/DDBJ whole genome shotgun (WGS) entry which is preliminary data.</text>
</comment>
<sequence>MLIAVCISIPPAGGANGNKRNNKNKPRSARKDVIVVNGGDADCAAAEVAEPAAPAAVSVAGEEPRQQATPRQKHQQDNAADQHQNPQGEGQANGQNISEKDRKYAAQGETLELNQLNKIKMEARYLDELKALKLSA</sequence>
<dbReference type="Proteomes" id="UP001059596">
    <property type="component" value="Unassembled WGS sequence"/>
</dbReference>
<organism evidence="2 3">
    <name type="scientific">Drosophila gunungcola</name>
    <name type="common">fruit fly</name>
    <dbReference type="NCBI Taxonomy" id="103775"/>
    <lineage>
        <taxon>Eukaryota</taxon>
        <taxon>Metazoa</taxon>
        <taxon>Ecdysozoa</taxon>
        <taxon>Arthropoda</taxon>
        <taxon>Hexapoda</taxon>
        <taxon>Insecta</taxon>
        <taxon>Pterygota</taxon>
        <taxon>Neoptera</taxon>
        <taxon>Endopterygota</taxon>
        <taxon>Diptera</taxon>
        <taxon>Brachycera</taxon>
        <taxon>Muscomorpha</taxon>
        <taxon>Ephydroidea</taxon>
        <taxon>Drosophilidae</taxon>
        <taxon>Drosophila</taxon>
        <taxon>Sophophora</taxon>
    </lineage>
</organism>
<accession>A0A9P9YJ38</accession>
<feature type="compositionally biased region" description="Low complexity" evidence="1">
    <location>
        <begin position="50"/>
        <end position="61"/>
    </location>
</feature>
<feature type="region of interest" description="Disordered" evidence="1">
    <location>
        <begin position="50"/>
        <end position="106"/>
    </location>
</feature>
<evidence type="ECO:0000256" key="1">
    <source>
        <dbReference type="SAM" id="MobiDB-lite"/>
    </source>
</evidence>
<feature type="compositionally biased region" description="Polar residues" evidence="1">
    <location>
        <begin position="77"/>
        <end position="97"/>
    </location>
</feature>
<feature type="compositionally biased region" description="Low complexity" evidence="1">
    <location>
        <begin position="10"/>
        <end position="19"/>
    </location>
</feature>
<proteinExistence type="predicted"/>